<evidence type="ECO:0000313" key="3">
    <source>
        <dbReference type="Proteomes" id="UP001165283"/>
    </source>
</evidence>
<dbReference type="InterPro" id="IPR010982">
    <property type="entry name" value="Lambda_DNA-bd_dom_sf"/>
</dbReference>
<evidence type="ECO:0000259" key="1">
    <source>
        <dbReference type="PROSITE" id="PS50943"/>
    </source>
</evidence>
<dbReference type="RefSeq" id="WP_252440016.1">
    <property type="nucleotide sequence ID" value="NZ_JAGSOV010000037.1"/>
</dbReference>
<proteinExistence type="predicted"/>
<dbReference type="Proteomes" id="UP001165283">
    <property type="component" value="Unassembled WGS sequence"/>
</dbReference>
<feature type="domain" description="HTH cro/C1-type" evidence="1">
    <location>
        <begin position="56"/>
        <end position="91"/>
    </location>
</feature>
<reference evidence="2" key="1">
    <citation type="submission" date="2021-04" db="EMBL/GenBank/DDBJ databases">
        <title>Pseudonocardia sp. nov., isolated from sandy soil of mangrove forest.</title>
        <authorList>
            <person name="Zan Z."/>
            <person name="Huang R."/>
            <person name="Liu W."/>
        </authorList>
    </citation>
    <scope>NUCLEOTIDE SEQUENCE</scope>
    <source>
        <strain evidence="2">S2-4</strain>
    </source>
</reference>
<accession>A0ABT1A1L3</accession>
<protein>
    <recommendedName>
        <fullName evidence="1">HTH cro/C1-type domain-containing protein</fullName>
    </recommendedName>
</protein>
<evidence type="ECO:0000313" key="2">
    <source>
        <dbReference type="EMBL" id="MCO1656890.1"/>
    </source>
</evidence>
<sequence length="156" mass="17242">MATDKQSDGLAKTLTQLFELFPNPATKRPYTFEEAADQINKRAAELPDDERKTRTISSTYIWQLTRGKRNNPTVGHLNSLADLFNISLSQLIDAIGPADNAQAREDLQVIAAMRSAGVLEIMHRVRGMPEDSRRTLLAVLEHAQLSGPSDSPATRS</sequence>
<comment type="caution">
    <text evidence="2">The sequence shown here is derived from an EMBL/GenBank/DDBJ whole genome shotgun (WGS) entry which is preliminary data.</text>
</comment>
<keyword evidence="3" id="KW-1185">Reference proteome</keyword>
<dbReference type="Gene3D" id="1.10.260.40">
    <property type="entry name" value="lambda repressor-like DNA-binding domains"/>
    <property type="match status" value="1"/>
</dbReference>
<dbReference type="SUPFAM" id="SSF47413">
    <property type="entry name" value="lambda repressor-like DNA-binding domains"/>
    <property type="match status" value="1"/>
</dbReference>
<organism evidence="2 3">
    <name type="scientific">Pseudonocardia humida</name>
    <dbReference type="NCBI Taxonomy" id="2800819"/>
    <lineage>
        <taxon>Bacteria</taxon>
        <taxon>Bacillati</taxon>
        <taxon>Actinomycetota</taxon>
        <taxon>Actinomycetes</taxon>
        <taxon>Pseudonocardiales</taxon>
        <taxon>Pseudonocardiaceae</taxon>
        <taxon>Pseudonocardia</taxon>
    </lineage>
</organism>
<gene>
    <name evidence="2" type="ORF">KDL28_17665</name>
</gene>
<dbReference type="PROSITE" id="PS50943">
    <property type="entry name" value="HTH_CROC1"/>
    <property type="match status" value="1"/>
</dbReference>
<dbReference type="EMBL" id="JAGSOV010000037">
    <property type="protein sequence ID" value="MCO1656890.1"/>
    <property type="molecule type" value="Genomic_DNA"/>
</dbReference>
<name>A0ABT1A1L3_9PSEU</name>
<dbReference type="InterPro" id="IPR001387">
    <property type="entry name" value="Cro/C1-type_HTH"/>
</dbReference>